<dbReference type="OrthoDB" id="270189at2759"/>
<reference evidence="6 7" key="1">
    <citation type="journal article" date="2013" name="Plant Cell">
        <title>The transition from a phytopathogenic smut ancestor to an anamorphic biocontrol agent deciphered by comparative whole-genome analysis.</title>
        <authorList>
            <person name="Lefebvre F."/>
            <person name="Joly D.L."/>
            <person name="Labbe C."/>
            <person name="Teichmann B."/>
            <person name="Linning R."/>
            <person name="Belzile F."/>
            <person name="Bakkeren G."/>
            <person name="Belanger R.R."/>
        </authorList>
    </citation>
    <scope>NUCLEOTIDE SEQUENCE [LARGE SCALE GENOMIC DNA]</scope>
    <source>
        <strain evidence="6 7">PF-1</strain>
    </source>
</reference>
<dbReference type="PANTHER" id="PTHR11046">
    <property type="entry name" value="OLIGORIBONUCLEASE, MITOCHONDRIAL"/>
    <property type="match status" value="1"/>
</dbReference>
<keyword evidence="4" id="KW-0269">Exonuclease</keyword>
<gene>
    <name evidence="6" type="ORF">PFL1_05777</name>
</gene>
<dbReference type="NCBIfam" id="NF003765">
    <property type="entry name" value="PRK05359.1"/>
    <property type="match status" value="1"/>
</dbReference>
<keyword evidence="3" id="KW-0378">Hydrolase</keyword>
<dbReference type="CDD" id="cd06135">
    <property type="entry name" value="Orn"/>
    <property type="match status" value="1"/>
</dbReference>
<dbReference type="GO" id="GO:0003676">
    <property type="term" value="F:nucleic acid binding"/>
    <property type="evidence" value="ECO:0007669"/>
    <property type="project" value="InterPro"/>
</dbReference>
<dbReference type="EMBL" id="KE361643">
    <property type="protein sequence ID" value="EPQ26799.1"/>
    <property type="molecule type" value="Genomic_DNA"/>
</dbReference>
<dbReference type="InterPro" id="IPR036397">
    <property type="entry name" value="RNaseH_sf"/>
</dbReference>
<accession>A0A061H3B0</accession>
<proteinExistence type="inferred from homology"/>
<organism evidence="6 7">
    <name type="scientific">Pseudozyma flocculosa PF-1</name>
    <dbReference type="NCBI Taxonomy" id="1277687"/>
    <lineage>
        <taxon>Eukaryota</taxon>
        <taxon>Fungi</taxon>
        <taxon>Dikarya</taxon>
        <taxon>Basidiomycota</taxon>
        <taxon>Ustilaginomycotina</taxon>
        <taxon>Ustilaginomycetes</taxon>
        <taxon>Ustilaginales</taxon>
        <taxon>Ustilaginaceae</taxon>
        <taxon>Pseudozyma</taxon>
    </lineage>
</organism>
<dbReference type="SMART" id="SM00479">
    <property type="entry name" value="EXOIII"/>
    <property type="match status" value="1"/>
</dbReference>
<dbReference type="eggNOG" id="KOG3242">
    <property type="taxonomic scope" value="Eukaryota"/>
</dbReference>
<evidence type="ECO:0000256" key="2">
    <source>
        <dbReference type="ARBA" id="ARBA00022722"/>
    </source>
</evidence>
<dbReference type="KEGG" id="pfp:PFL1_05777"/>
<sequence length="243" mass="26435">MSDGTNATAASSAPAGTGAGAAPVEVPVLGFTTFTALPTFAVSPIPPPPATRRLTHSDGPLVWIDCEMTGLLATDRLLEIAVIITDAQLNPLDEGVSYVIKTEKHVLDAMGEWCVNQHGISGLTAACLDPTVARSHQDVRKAVLAYIIDRVPAKRIGVLAGNTVHADKVFLQRELPELVEHLHYRIVDVSSFKECVRRWYGEEHVWQGGKGSHRALDDIRGSIEELKHYRQRFFVPPSSVQAS</sequence>
<dbReference type="PANTHER" id="PTHR11046:SF0">
    <property type="entry name" value="OLIGORIBONUCLEASE, MITOCHONDRIAL"/>
    <property type="match status" value="1"/>
</dbReference>
<dbReference type="InterPro" id="IPR012337">
    <property type="entry name" value="RNaseH-like_sf"/>
</dbReference>
<dbReference type="SUPFAM" id="SSF53098">
    <property type="entry name" value="Ribonuclease H-like"/>
    <property type="match status" value="1"/>
</dbReference>
<dbReference type="InterPro" id="IPR013520">
    <property type="entry name" value="Ribonucl_H"/>
</dbReference>
<evidence type="ECO:0000256" key="4">
    <source>
        <dbReference type="ARBA" id="ARBA00022839"/>
    </source>
</evidence>
<dbReference type="GO" id="GO:0000175">
    <property type="term" value="F:3'-5'-RNA exonuclease activity"/>
    <property type="evidence" value="ECO:0007669"/>
    <property type="project" value="InterPro"/>
</dbReference>
<dbReference type="GO" id="GO:0005739">
    <property type="term" value="C:mitochondrion"/>
    <property type="evidence" value="ECO:0007669"/>
    <property type="project" value="TreeGrafter"/>
</dbReference>
<dbReference type="Gene3D" id="3.30.420.10">
    <property type="entry name" value="Ribonuclease H-like superfamily/Ribonuclease H"/>
    <property type="match status" value="1"/>
</dbReference>
<dbReference type="Pfam" id="PF00929">
    <property type="entry name" value="RNase_T"/>
    <property type="match status" value="1"/>
</dbReference>
<evidence type="ECO:0000259" key="5">
    <source>
        <dbReference type="SMART" id="SM00479"/>
    </source>
</evidence>
<protein>
    <recommendedName>
        <fullName evidence="5">Exonuclease domain-containing protein</fullName>
    </recommendedName>
</protein>
<dbReference type="GeneID" id="19319862"/>
<dbReference type="RefSeq" id="XP_007881502.1">
    <property type="nucleotide sequence ID" value="XM_007883311.1"/>
</dbReference>
<keyword evidence="2" id="KW-0540">Nuclease</keyword>
<evidence type="ECO:0000256" key="1">
    <source>
        <dbReference type="ARBA" id="ARBA00009921"/>
    </source>
</evidence>
<name>A0A061H3B0_9BASI</name>
<dbReference type="HOGENOM" id="CLU_064761_3_1_1"/>
<dbReference type="Proteomes" id="UP000053664">
    <property type="component" value="Unassembled WGS sequence"/>
</dbReference>
<dbReference type="AlphaFoldDB" id="A0A061H3B0"/>
<dbReference type="InterPro" id="IPR022894">
    <property type="entry name" value="Oligoribonuclease"/>
</dbReference>
<evidence type="ECO:0000313" key="6">
    <source>
        <dbReference type="EMBL" id="EPQ26799.1"/>
    </source>
</evidence>
<feature type="domain" description="Exonuclease" evidence="5">
    <location>
        <begin position="60"/>
        <end position="235"/>
    </location>
</feature>
<comment type="similarity">
    <text evidence="1">Belongs to the oligoribonuclease family.</text>
</comment>
<evidence type="ECO:0000313" key="7">
    <source>
        <dbReference type="Proteomes" id="UP000053664"/>
    </source>
</evidence>
<evidence type="ECO:0000256" key="3">
    <source>
        <dbReference type="ARBA" id="ARBA00022801"/>
    </source>
</evidence>